<reference evidence="10" key="1">
    <citation type="journal article" date="2019" name="Int. J. Syst. Evol. Microbiol.">
        <title>The Global Catalogue of Microorganisms (GCM) 10K type strain sequencing project: providing services to taxonomists for standard genome sequencing and annotation.</title>
        <authorList>
            <consortium name="The Broad Institute Genomics Platform"/>
            <consortium name="The Broad Institute Genome Sequencing Center for Infectious Disease"/>
            <person name="Wu L."/>
            <person name="Ma J."/>
        </authorList>
    </citation>
    <scope>NUCLEOTIDE SEQUENCE [LARGE SCALE GENOMIC DNA]</scope>
    <source>
        <strain evidence="10">KCTC 42423</strain>
    </source>
</reference>
<keyword evidence="9" id="KW-0645">Protease</keyword>
<dbReference type="PROSITE" id="PS50853">
    <property type="entry name" value="FN3"/>
    <property type="match status" value="2"/>
</dbReference>
<feature type="domain" description="MAM" evidence="6">
    <location>
        <begin position="591"/>
        <end position="749"/>
    </location>
</feature>
<dbReference type="CDD" id="cd00063">
    <property type="entry name" value="FN3"/>
    <property type="match status" value="2"/>
</dbReference>
<evidence type="ECO:0000256" key="3">
    <source>
        <dbReference type="PROSITE-ProRule" id="PRU01379"/>
    </source>
</evidence>
<dbReference type="SMART" id="SM00060">
    <property type="entry name" value="FN3"/>
    <property type="match status" value="2"/>
</dbReference>
<feature type="domain" description="Fibronectin type-III" evidence="7">
    <location>
        <begin position="761"/>
        <end position="846"/>
    </location>
</feature>
<dbReference type="NCBIfam" id="NF038128">
    <property type="entry name" value="choice_anch_J"/>
    <property type="match status" value="1"/>
</dbReference>
<feature type="chain" id="PRO_5047070089" evidence="5">
    <location>
        <begin position="22"/>
        <end position="1083"/>
    </location>
</feature>
<dbReference type="PANTHER" id="PTHR11532:SF57">
    <property type="entry name" value="CARBOXYPEPTIDASE D, B"/>
    <property type="match status" value="1"/>
</dbReference>
<organism evidence="9 10">
    <name type="scientific">Aquimarina hainanensis</name>
    <dbReference type="NCBI Taxonomy" id="1578017"/>
    <lineage>
        <taxon>Bacteria</taxon>
        <taxon>Pseudomonadati</taxon>
        <taxon>Bacteroidota</taxon>
        <taxon>Flavobacteriia</taxon>
        <taxon>Flavobacteriales</taxon>
        <taxon>Flavobacteriaceae</taxon>
        <taxon>Aquimarina</taxon>
    </lineage>
</organism>
<keyword evidence="9" id="KW-0121">Carboxypeptidase</keyword>
<dbReference type="SUPFAM" id="SSF49265">
    <property type="entry name" value="Fibronectin type III"/>
    <property type="match status" value="1"/>
</dbReference>
<dbReference type="Pfam" id="PF00246">
    <property type="entry name" value="Peptidase_M14"/>
    <property type="match status" value="1"/>
</dbReference>
<dbReference type="InterPro" id="IPR050753">
    <property type="entry name" value="Peptidase_M14_domain"/>
</dbReference>
<comment type="caution">
    <text evidence="9">The sequence shown here is derived from an EMBL/GenBank/DDBJ whole genome shotgun (WGS) entry which is preliminary data.</text>
</comment>
<dbReference type="SUPFAM" id="SSF53187">
    <property type="entry name" value="Zn-dependent exopeptidases"/>
    <property type="match status" value="1"/>
</dbReference>
<dbReference type="InterPro" id="IPR000998">
    <property type="entry name" value="MAM_dom"/>
</dbReference>
<dbReference type="CDD" id="cd18173">
    <property type="entry name" value="M14_CP_bacteria"/>
    <property type="match status" value="1"/>
</dbReference>
<dbReference type="InterPro" id="IPR003961">
    <property type="entry name" value="FN3_dom"/>
</dbReference>
<feature type="active site" description="Proton donor/acceptor" evidence="3">
    <location>
        <position position="375"/>
    </location>
</feature>
<dbReference type="Gene3D" id="2.60.120.200">
    <property type="match status" value="1"/>
</dbReference>
<dbReference type="Pfam" id="PF00629">
    <property type="entry name" value="MAM"/>
    <property type="match status" value="1"/>
</dbReference>
<evidence type="ECO:0000256" key="1">
    <source>
        <dbReference type="ARBA" id="ARBA00022729"/>
    </source>
</evidence>
<dbReference type="CDD" id="cd06263">
    <property type="entry name" value="MAM"/>
    <property type="match status" value="1"/>
</dbReference>
<name>A0ABW5NF26_9FLAO</name>
<dbReference type="InterPro" id="IPR045474">
    <property type="entry name" value="GEVED"/>
</dbReference>
<gene>
    <name evidence="9" type="ORF">ACFSTE_18290</name>
</gene>
<protein>
    <submittedName>
        <fullName evidence="9">M14 family zinc carboxypeptidase</fullName>
    </submittedName>
</protein>
<evidence type="ECO:0000259" key="8">
    <source>
        <dbReference type="PROSITE" id="PS52035"/>
    </source>
</evidence>
<feature type="compositionally biased region" description="Low complexity" evidence="4">
    <location>
        <begin position="616"/>
        <end position="629"/>
    </location>
</feature>
<feature type="domain" description="Peptidase M14" evidence="8">
    <location>
        <begin position="118"/>
        <end position="405"/>
    </location>
</feature>
<dbReference type="SUPFAM" id="SSF49464">
    <property type="entry name" value="Carboxypeptidase regulatory domain-like"/>
    <property type="match status" value="1"/>
</dbReference>
<dbReference type="RefSeq" id="WP_378298333.1">
    <property type="nucleotide sequence ID" value="NZ_JBHULX010000039.1"/>
</dbReference>
<dbReference type="InterPro" id="IPR008969">
    <property type="entry name" value="CarboxyPept-like_regulatory"/>
</dbReference>
<comment type="similarity">
    <text evidence="3">Belongs to the peptidase M14 family.</text>
</comment>
<feature type="domain" description="Fibronectin type-III" evidence="7">
    <location>
        <begin position="494"/>
        <end position="581"/>
    </location>
</feature>
<accession>A0ABW5NF26</accession>
<dbReference type="PRINTS" id="PR00765">
    <property type="entry name" value="CRBOXYPTASEA"/>
</dbReference>
<dbReference type="Gene3D" id="2.60.40.10">
    <property type="entry name" value="Immunoglobulins"/>
    <property type="match status" value="2"/>
</dbReference>
<dbReference type="Pfam" id="PF20009">
    <property type="entry name" value="GEVED"/>
    <property type="match status" value="1"/>
</dbReference>
<dbReference type="Pfam" id="PF18962">
    <property type="entry name" value="Por_Secre_tail"/>
    <property type="match status" value="1"/>
</dbReference>
<evidence type="ECO:0000256" key="5">
    <source>
        <dbReference type="SAM" id="SignalP"/>
    </source>
</evidence>
<dbReference type="Proteomes" id="UP001597459">
    <property type="component" value="Unassembled WGS sequence"/>
</dbReference>
<dbReference type="PROSITE" id="PS50060">
    <property type="entry name" value="MAM_2"/>
    <property type="match status" value="1"/>
</dbReference>
<dbReference type="SUPFAM" id="SSF49899">
    <property type="entry name" value="Concanavalin A-like lectins/glucanases"/>
    <property type="match status" value="1"/>
</dbReference>
<evidence type="ECO:0000256" key="2">
    <source>
        <dbReference type="ARBA" id="ARBA00023180"/>
    </source>
</evidence>
<dbReference type="InterPro" id="IPR013320">
    <property type="entry name" value="ConA-like_dom_sf"/>
</dbReference>
<evidence type="ECO:0000313" key="9">
    <source>
        <dbReference type="EMBL" id="MFD2592793.1"/>
    </source>
</evidence>
<dbReference type="GO" id="GO:0004180">
    <property type="term" value="F:carboxypeptidase activity"/>
    <property type="evidence" value="ECO:0007669"/>
    <property type="project" value="UniProtKB-KW"/>
</dbReference>
<dbReference type="InterPro" id="IPR026444">
    <property type="entry name" value="Secre_tail"/>
</dbReference>
<dbReference type="SMART" id="SM00137">
    <property type="entry name" value="MAM"/>
    <property type="match status" value="1"/>
</dbReference>
<dbReference type="InterPro" id="IPR000834">
    <property type="entry name" value="Peptidase_M14"/>
</dbReference>
<dbReference type="PANTHER" id="PTHR11532">
    <property type="entry name" value="PROTEASE M14 CARBOXYPEPTIDASE"/>
    <property type="match status" value="1"/>
</dbReference>
<dbReference type="SMART" id="SM00631">
    <property type="entry name" value="Zn_pept"/>
    <property type="match status" value="1"/>
</dbReference>
<evidence type="ECO:0000259" key="6">
    <source>
        <dbReference type="PROSITE" id="PS50060"/>
    </source>
</evidence>
<evidence type="ECO:0000313" key="10">
    <source>
        <dbReference type="Proteomes" id="UP001597459"/>
    </source>
</evidence>
<proteinExistence type="inferred from homology"/>
<dbReference type="PROSITE" id="PS52035">
    <property type="entry name" value="PEPTIDASE_M14"/>
    <property type="match status" value="1"/>
</dbReference>
<dbReference type="Gene3D" id="3.40.630.10">
    <property type="entry name" value="Zn peptidases"/>
    <property type="match status" value="1"/>
</dbReference>
<sequence>MKAKTLLAVFVWLTCCMYVSAQTNYNKLAENYLSKKGEVILSFKIKEKSTLRSYTKGLSIVHFDEETNVVKVMANQKQYDAFLTKKIQFYVTKADNEIGERKMLSSVKAKAATFPLTAYPTYAAYEGMMNNFAQANPNLCKVVNIGSTTEGDKSLLFVKLSDNVNANEQEPRVMYTSSMHGDEIAGYPMMLNLIDFLLQAYTDTSHPRHAEIKTLLDTTEVWINPLANPDGTFRNSPDNSSVANAIRGNANNVDLNRNYPDPEDGPHPDGNSYQTETIAFMNFADSKHFVLSANFHGGIELINYPWDTYAAPHPDKDYFLHISEEYRDHCQADSPAGYFDDRNNGITNGYNWYEVQGGRQDYQIYFKKGREVTVELSTNKTPPASQLVNFWNYNKEALIAFLKQVTNGIHGTVTDVVTNEPIAAKVTIIGKEGFDSWVPTELPGGDYYRLIKAGTYSILYEAPCYESLTVTGVQVADGSKTIKNVQLTPLNATAPDGITVTNIQSSAATIQWNASSDATYDLRYRKEGTTVWTIKNSTVAEITITNLLPETSYEVQVRVNCEGGISSPYSASVMFMTTSVAACTGIHTFPYQESFENGLGVWENSTGDDIDWTRDSGGTPSASTGPSAAQDGNYYMYTEASVNVTPPGSPNKVALLTSPCIDLSTLNGVSLEFGYHMYGGAIGDLELLVSTDDGSTYSSLWSKNGNQGNSWKQANIDLTSYAGSVIKIQFRGKTGANWRSDIAIDNINIKSVTPDITAPSVPANLSSSAITHESVQLSWQPSTDNIGVTGYTIFKNDVAEATTTNVNYSITGLSANTSYSFYVKAMDAAGNVSEKSNTISVTTSEPSLIYCDAKGNNINYEFIDLVQIGGISNATGANGGYAYFENQIGTVTTGANTIVLSAGFTGRSYREYWNVWIDFDQNGTFDNIEEIVSANVSDGTNHSYNFTIPTTALLGNTRMRVAMKYNGQASACETFAYGEVEDYPITINSASLSSAVKGGSIPVDTTADITIYPNPITNNTLYIKTSQKLDRNTSYIIYNSRGKIIKREKFTNYKIILEAFSEGIYFLEITSKGKKIIKPFIIK</sequence>
<dbReference type="NCBIfam" id="TIGR04183">
    <property type="entry name" value="Por_Secre_tail"/>
    <property type="match status" value="1"/>
</dbReference>
<dbReference type="InterPro" id="IPR036116">
    <property type="entry name" value="FN3_sf"/>
</dbReference>
<dbReference type="Pfam" id="PF00041">
    <property type="entry name" value="fn3"/>
    <property type="match status" value="2"/>
</dbReference>
<feature type="region of interest" description="Disordered" evidence="4">
    <location>
        <begin position="609"/>
        <end position="629"/>
    </location>
</feature>
<dbReference type="Gene3D" id="2.60.40.1120">
    <property type="entry name" value="Carboxypeptidase-like, regulatory domain"/>
    <property type="match status" value="1"/>
</dbReference>
<dbReference type="InterPro" id="IPR013783">
    <property type="entry name" value="Ig-like_fold"/>
</dbReference>
<evidence type="ECO:0000259" key="7">
    <source>
        <dbReference type="PROSITE" id="PS50853"/>
    </source>
</evidence>
<keyword evidence="10" id="KW-1185">Reference proteome</keyword>
<keyword evidence="9" id="KW-0378">Hydrolase</keyword>
<evidence type="ECO:0000256" key="4">
    <source>
        <dbReference type="SAM" id="MobiDB-lite"/>
    </source>
</evidence>
<feature type="region of interest" description="Disordered" evidence="4">
    <location>
        <begin position="249"/>
        <end position="269"/>
    </location>
</feature>
<keyword evidence="2" id="KW-0325">Glycoprotein</keyword>
<dbReference type="EMBL" id="JBHULX010000039">
    <property type="protein sequence ID" value="MFD2592793.1"/>
    <property type="molecule type" value="Genomic_DNA"/>
</dbReference>
<keyword evidence="1 5" id="KW-0732">Signal</keyword>
<feature type="signal peptide" evidence="5">
    <location>
        <begin position="1"/>
        <end position="21"/>
    </location>
</feature>